<organism evidence="8 9">
    <name type="scientific">Vanilla planifolia</name>
    <name type="common">Vanilla</name>
    <dbReference type="NCBI Taxonomy" id="51239"/>
    <lineage>
        <taxon>Eukaryota</taxon>
        <taxon>Viridiplantae</taxon>
        <taxon>Streptophyta</taxon>
        <taxon>Embryophyta</taxon>
        <taxon>Tracheophyta</taxon>
        <taxon>Spermatophyta</taxon>
        <taxon>Magnoliopsida</taxon>
        <taxon>Liliopsida</taxon>
        <taxon>Asparagales</taxon>
        <taxon>Orchidaceae</taxon>
        <taxon>Vanilloideae</taxon>
        <taxon>Vanilleae</taxon>
        <taxon>Vanilla</taxon>
    </lineage>
</organism>
<reference evidence="8 9" key="1">
    <citation type="journal article" date="2020" name="Nat. Food">
        <title>A phased Vanilla planifolia genome enables genetic improvement of flavour and production.</title>
        <authorList>
            <person name="Hasing T."/>
            <person name="Tang H."/>
            <person name="Brym M."/>
            <person name="Khazi F."/>
            <person name="Huang T."/>
            <person name="Chambers A.H."/>
        </authorList>
    </citation>
    <scope>NUCLEOTIDE SEQUENCE [LARGE SCALE GENOMIC DNA]</scope>
    <source>
        <tissue evidence="8">Leaf</tissue>
    </source>
</reference>
<keyword evidence="5 6" id="KW-0472">Membrane</keyword>
<keyword evidence="3 6" id="KW-0812">Transmembrane</keyword>
<dbReference type="PANTHER" id="PTHR10556">
    <property type="entry name" value="3-OXO-5-ALPHA-STEROID 4-DEHYDROGENASE"/>
    <property type="match status" value="1"/>
</dbReference>
<feature type="transmembrane region" description="Helical" evidence="6">
    <location>
        <begin position="12"/>
        <end position="33"/>
    </location>
</feature>
<dbReference type="GO" id="GO:0016627">
    <property type="term" value="F:oxidoreductase activity, acting on the CH-CH group of donors"/>
    <property type="evidence" value="ECO:0007669"/>
    <property type="project" value="InterPro"/>
</dbReference>
<sequence>MSFFSRVLFPPPASVFVSSMSVISFASLAITGASEIAGRHLRYSKFWDATGVASIGVGDIRISSRVGMLMLYSPAMVAALASFFVPGLVVDLRAQLVASALAIHFAKRVLEVLFVHQYSGQMILDSAIPISFSYFSATVTSIYAQHLTKNMLEPAMDLKYVGVLLFLVGIFGNFYHHLILTKLRTKGEKVYKIPKGGLFGLVICPHYLFEIIGFIGISLISQTIYTLSFTFGTIVYLMGRSYVTRKWYLSKFEDFPKDVKAIIPYIF</sequence>
<dbReference type="Pfam" id="PF02544">
    <property type="entry name" value="Steroid_dh"/>
    <property type="match status" value="1"/>
</dbReference>
<feature type="transmembrane region" description="Helical" evidence="6">
    <location>
        <begin position="158"/>
        <end position="175"/>
    </location>
</feature>
<dbReference type="GO" id="GO:0016020">
    <property type="term" value="C:membrane"/>
    <property type="evidence" value="ECO:0007669"/>
    <property type="project" value="UniProtKB-SubCell"/>
</dbReference>
<dbReference type="Gene3D" id="1.20.120.1630">
    <property type="match status" value="1"/>
</dbReference>
<evidence type="ECO:0000256" key="4">
    <source>
        <dbReference type="ARBA" id="ARBA00022989"/>
    </source>
</evidence>
<dbReference type="OrthoDB" id="5788137at2759"/>
<dbReference type="GO" id="GO:0006629">
    <property type="term" value="P:lipid metabolic process"/>
    <property type="evidence" value="ECO:0007669"/>
    <property type="project" value="InterPro"/>
</dbReference>
<evidence type="ECO:0000259" key="7">
    <source>
        <dbReference type="Pfam" id="PF02544"/>
    </source>
</evidence>
<evidence type="ECO:0000256" key="1">
    <source>
        <dbReference type="ARBA" id="ARBA00004141"/>
    </source>
</evidence>
<comment type="caution">
    <text evidence="8">The sequence shown here is derived from an EMBL/GenBank/DDBJ whole genome shotgun (WGS) entry which is preliminary data.</text>
</comment>
<dbReference type="PANTHER" id="PTHR10556:SF35">
    <property type="entry name" value="3-OXO-5-ALPHA-STEROID 4-DEHYDROGENASE FAMILY PROTEIN"/>
    <property type="match status" value="1"/>
</dbReference>
<comment type="subcellular location">
    <subcellularLocation>
        <location evidence="1">Membrane</location>
        <topology evidence="1">Multi-pass membrane protein</topology>
    </subcellularLocation>
</comment>
<evidence type="ECO:0000313" key="8">
    <source>
        <dbReference type="EMBL" id="KAG0501582.1"/>
    </source>
</evidence>
<keyword evidence="4 6" id="KW-1133">Transmembrane helix</keyword>
<evidence type="ECO:0000256" key="3">
    <source>
        <dbReference type="ARBA" id="ARBA00022692"/>
    </source>
</evidence>
<dbReference type="EMBL" id="JADCNM010000001">
    <property type="protein sequence ID" value="KAG0501582.1"/>
    <property type="molecule type" value="Genomic_DNA"/>
</dbReference>
<feature type="transmembrane region" description="Helical" evidence="6">
    <location>
        <begin position="69"/>
        <end position="90"/>
    </location>
</feature>
<proteinExistence type="inferred from homology"/>
<dbReference type="AlphaFoldDB" id="A0A835SCC0"/>
<evidence type="ECO:0000256" key="6">
    <source>
        <dbReference type="SAM" id="Phobius"/>
    </source>
</evidence>
<feature type="transmembrane region" description="Helical" evidence="6">
    <location>
        <begin position="223"/>
        <end position="243"/>
    </location>
</feature>
<evidence type="ECO:0000256" key="5">
    <source>
        <dbReference type="ARBA" id="ARBA00023136"/>
    </source>
</evidence>
<accession>A0A835SCC0</accession>
<dbReference type="InterPro" id="IPR001104">
    <property type="entry name" value="3-oxo-5_a-steroid_4-DH_C"/>
</dbReference>
<dbReference type="FunFam" id="1.20.120.1630:FF:000017">
    <property type="entry name" value="3-oxo-5-alpha-steroid 4-dehydrogenase family protein"/>
    <property type="match status" value="1"/>
</dbReference>
<feature type="domain" description="3-oxo-5-alpha-steroid 4-dehydrogenase C-terminal" evidence="7">
    <location>
        <begin position="130"/>
        <end position="267"/>
    </location>
</feature>
<name>A0A835SCC0_VANPL</name>
<feature type="transmembrane region" description="Helical" evidence="6">
    <location>
        <begin position="196"/>
        <end position="217"/>
    </location>
</feature>
<evidence type="ECO:0000256" key="2">
    <source>
        <dbReference type="ARBA" id="ARBA00007742"/>
    </source>
</evidence>
<dbReference type="InterPro" id="IPR039357">
    <property type="entry name" value="SRD5A/TECR"/>
</dbReference>
<evidence type="ECO:0000313" key="9">
    <source>
        <dbReference type="Proteomes" id="UP000639772"/>
    </source>
</evidence>
<dbReference type="Proteomes" id="UP000639772">
    <property type="component" value="Chromosome 1"/>
</dbReference>
<comment type="similarity">
    <text evidence="2">Belongs to the steroid 5-alpha reductase family.</text>
</comment>
<protein>
    <recommendedName>
        <fullName evidence="7">3-oxo-5-alpha-steroid 4-dehydrogenase C-terminal domain-containing protein</fullName>
    </recommendedName>
</protein>
<gene>
    <name evidence="8" type="ORF">HPP92_001654</name>
</gene>
<dbReference type="PROSITE" id="PS50244">
    <property type="entry name" value="S5A_REDUCTASE"/>
    <property type="match status" value="1"/>
</dbReference>